<evidence type="ECO:0000256" key="3">
    <source>
        <dbReference type="ARBA" id="ARBA00022692"/>
    </source>
</evidence>
<comment type="caution">
    <text evidence="8">The sequence shown here is derived from an EMBL/GenBank/DDBJ whole genome shotgun (WGS) entry which is preliminary data.</text>
</comment>
<dbReference type="PANTHER" id="PTHR30294:SF29">
    <property type="entry name" value="MULTIDRUG ABC TRANSPORTER PERMEASE YBHS-RELATED"/>
    <property type="match status" value="1"/>
</dbReference>
<keyword evidence="9" id="KW-1185">Reference proteome</keyword>
<feature type="transmembrane region" description="Helical" evidence="6">
    <location>
        <begin position="386"/>
        <end position="405"/>
    </location>
</feature>
<gene>
    <name evidence="8" type="primary">yhaP</name>
    <name evidence="8" type="ORF">PACILC2_31250</name>
</gene>
<dbReference type="Proteomes" id="UP000680304">
    <property type="component" value="Unassembled WGS sequence"/>
</dbReference>
<dbReference type="Pfam" id="PF12698">
    <property type="entry name" value="ABC2_membrane_3"/>
    <property type="match status" value="1"/>
</dbReference>
<keyword evidence="4 6" id="KW-1133">Transmembrane helix</keyword>
<organism evidence="8 9">
    <name type="scientific">Paenibacillus cisolokensis</name>
    <dbReference type="NCBI Taxonomy" id="1658519"/>
    <lineage>
        <taxon>Bacteria</taxon>
        <taxon>Bacillati</taxon>
        <taxon>Bacillota</taxon>
        <taxon>Bacilli</taxon>
        <taxon>Bacillales</taxon>
        <taxon>Paenibacillaceae</taxon>
        <taxon>Paenibacillus</taxon>
    </lineage>
</organism>
<feature type="transmembrane region" description="Helical" evidence="6">
    <location>
        <begin position="21"/>
        <end position="42"/>
    </location>
</feature>
<sequence length="433" mass="47944">MNSFLAVINFTVRNKLRTKSFVITSIIFALIISIGVNLPYIISLFNDDDGSKTTNVGYIESNEPEITEALKNYYERMDQSDLKMVGFPDAGSPEANEQTLKDAMLEKKIKGYIVLAPDEAGGFPHVTYKSEEMFDTSTASALQTGLQAVKLEAVLQHAGLTEEQKQELFTPVDVETMQIALTGTAAAGEGKDAAQSGLSMGFVYAMMIVLFMGIFVTSQLIASEITAEKSSRVMEILVTSVAPLKQMFGKITGMFIVGLLQIVFYVAVFLVNVNLPHNVDFLKNFNIHLSDIDPRLYVYAILFFLTGYFLYATLYAAVGSIVSRTEDLAQALMPVTFLSLGGFYIGIFGMGTPDAMIVKVASFIPFFSPFAMFLRIGLASPMFWEIALSFVILFVSIFIFGWLSAKIYRTGVLMYGKRPTFKELRKAMKAYKV</sequence>
<evidence type="ECO:0000259" key="7">
    <source>
        <dbReference type="Pfam" id="PF12698"/>
    </source>
</evidence>
<dbReference type="RefSeq" id="WP_062495638.1">
    <property type="nucleotide sequence ID" value="NZ_BOVJ01000100.1"/>
</dbReference>
<dbReference type="PANTHER" id="PTHR30294">
    <property type="entry name" value="MEMBRANE COMPONENT OF ABC TRANSPORTER YHHJ-RELATED"/>
    <property type="match status" value="1"/>
</dbReference>
<proteinExistence type="predicted"/>
<feature type="transmembrane region" description="Helical" evidence="6">
    <location>
        <begin position="254"/>
        <end position="276"/>
    </location>
</feature>
<keyword evidence="2" id="KW-1003">Cell membrane</keyword>
<evidence type="ECO:0000256" key="4">
    <source>
        <dbReference type="ARBA" id="ARBA00022989"/>
    </source>
</evidence>
<keyword evidence="3 6" id="KW-0812">Transmembrane</keyword>
<evidence type="ECO:0000256" key="1">
    <source>
        <dbReference type="ARBA" id="ARBA00004651"/>
    </source>
</evidence>
<dbReference type="InterPro" id="IPR013525">
    <property type="entry name" value="ABC2_TM"/>
</dbReference>
<feature type="domain" description="ABC-2 type transporter transmembrane" evidence="7">
    <location>
        <begin position="19"/>
        <end position="405"/>
    </location>
</feature>
<accession>A0ABQ4N8N9</accession>
<name>A0ABQ4N8N9_9BACL</name>
<reference evidence="8 9" key="1">
    <citation type="submission" date="2021-04" db="EMBL/GenBank/DDBJ databases">
        <title>Draft genome sequence of Paenibacillus cisolokensis, LC2-13A.</title>
        <authorList>
            <person name="Uke A."/>
            <person name="Chhe C."/>
            <person name="Baramee S."/>
            <person name="Kosugi A."/>
        </authorList>
    </citation>
    <scope>NUCLEOTIDE SEQUENCE [LARGE SCALE GENOMIC DNA]</scope>
    <source>
        <strain evidence="8 9">LC2-13A</strain>
    </source>
</reference>
<protein>
    <recommendedName>
        <fullName evidence="7">ABC-2 type transporter transmembrane domain-containing protein</fullName>
    </recommendedName>
</protein>
<evidence type="ECO:0000313" key="9">
    <source>
        <dbReference type="Proteomes" id="UP000680304"/>
    </source>
</evidence>
<comment type="subcellular location">
    <subcellularLocation>
        <location evidence="1">Cell membrane</location>
        <topology evidence="1">Multi-pass membrane protein</topology>
    </subcellularLocation>
</comment>
<evidence type="ECO:0000313" key="8">
    <source>
        <dbReference type="EMBL" id="GIQ64557.1"/>
    </source>
</evidence>
<evidence type="ECO:0000256" key="6">
    <source>
        <dbReference type="SAM" id="Phobius"/>
    </source>
</evidence>
<feature type="transmembrane region" description="Helical" evidence="6">
    <location>
        <begin position="356"/>
        <end position="374"/>
    </location>
</feature>
<dbReference type="InterPro" id="IPR051449">
    <property type="entry name" value="ABC-2_transporter_component"/>
</dbReference>
<feature type="transmembrane region" description="Helical" evidence="6">
    <location>
        <begin position="331"/>
        <end position="350"/>
    </location>
</feature>
<feature type="transmembrane region" description="Helical" evidence="6">
    <location>
        <begin position="296"/>
        <end position="319"/>
    </location>
</feature>
<keyword evidence="5 6" id="KW-0472">Membrane</keyword>
<dbReference type="EMBL" id="BOVJ01000100">
    <property type="protein sequence ID" value="GIQ64557.1"/>
    <property type="molecule type" value="Genomic_DNA"/>
</dbReference>
<evidence type="ECO:0000256" key="2">
    <source>
        <dbReference type="ARBA" id="ARBA00022475"/>
    </source>
</evidence>
<feature type="transmembrane region" description="Helical" evidence="6">
    <location>
        <begin position="202"/>
        <end position="222"/>
    </location>
</feature>
<evidence type="ECO:0000256" key="5">
    <source>
        <dbReference type="ARBA" id="ARBA00023136"/>
    </source>
</evidence>